<organism evidence="5 6">
    <name type="scientific">Nicoletella semolina</name>
    <dbReference type="NCBI Taxonomy" id="271160"/>
    <lineage>
        <taxon>Bacteria</taxon>
        <taxon>Pseudomonadati</taxon>
        <taxon>Pseudomonadota</taxon>
        <taxon>Gammaproteobacteria</taxon>
        <taxon>Pasteurellales</taxon>
        <taxon>Pasteurellaceae</taxon>
        <taxon>Nicoletella</taxon>
    </lineage>
</organism>
<dbReference type="PROSITE" id="PS00041">
    <property type="entry name" value="HTH_ARAC_FAMILY_1"/>
    <property type="match status" value="1"/>
</dbReference>
<dbReference type="Gene3D" id="1.10.10.60">
    <property type="entry name" value="Homeodomain-like"/>
    <property type="match status" value="2"/>
</dbReference>
<evidence type="ECO:0000256" key="1">
    <source>
        <dbReference type="ARBA" id="ARBA00023015"/>
    </source>
</evidence>
<dbReference type="Proteomes" id="UP000295537">
    <property type="component" value="Unassembled WGS sequence"/>
</dbReference>
<comment type="caution">
    <text evidence="5">The sequence shown here is derived from an EMBL/GenBank/DDBJ whole genome shotgun (WGS) entry which is preliminary data.</text>
</comment>
<dbReference type="PROSITE" id="PS01124">
    <property type="entry name" value="HTH_ARAC_FAMILY_2"/>
    <property type="match status" value="1"/>
</dbReference>
<gene>
    <name evidence="5" type="ORF">EV693_11073</name>
</gene>
<accession>A0A4R2N6Z7</accession>
<proteinExistence type="predicted"/>
<dbReference type="RefSeq" id="WP_132501689.1">
    <property type="nucleotide sequence ID" value="NZ_LVXA01000001.1"/>
</dbReference>
<dbReference type="GO" id="GO:0043565">
    <property type="term" value="F:sequence-specific DNA binding"/>
    <property type="evidence" value="ECO:0007669"/>
    <property type="project" value="InterPro"/>
</dbReference>
<keyword evidence="1" id="KW-0805">Transcription regulation</keyword>
<dbReference type="OrthoDB" id="9783876at2"/>
<evidence type="ECO:0000259" key="4">
    <source>
        <dbReference type="PROSITE" id="PS01124"/>
    </source>
</evidence>
<dbReference type="AlphaFoldDB" id="A0A4R2N6Z7"/>
<dbReference type="PANTHER" id="PTHR46796">
    <property type="entry name" value="HTH-TYPE TRANSCRIPTIONAL ACTIVATOR RHAS-RELATED"/>
    <property type="match status" value="1"/>
</dbReference>
<dbReference type="InterPro" id="IPR018062">
    <property type="entry name" value="HTH_AraC-typ_CS"/>
</dbReference>
<dbReference type="InterPro" id="IPR032783">
    <property type="entry name" value="AraC_lig"/>
</dbReference>
<dbReference type="Pfam" id="PF12852">
    <property type="entry name" value="Cupin_6"/>
    <property type="match status" value="1"/>
</dbReference>
<dbReference type="SUPFAM" id="SSF46689">
    <property type="entry name" value="Homeodomain-like"/>
    <property type="match status" value="2"/>
</dbReference>
<dbReference type="SMART" id="SM00342">
    <property type="entry name" value="HTH_ARAC"/>
    <property type="match status" value="1"/>
</dbReference>
<name>A0A4R2N6Z7_9PAST</name>
<dbReference type="InterPro" id="IPR050204">
    <property type="entry name" value="AraC_XylS_family_regulators"/>
</dbReference>
<dbReference type="PANTHER" id="PTHR46796:SF7">
    <property type="entry name" value="ARAC FAMILY TRANSCRIPTIONAL REGULATOR"/>
    <property type="match status" value="1"/>
</dbReference>
<dbReference type="EMBL" id="SLXJ01000010">
    <property type="protein sequence ID" value="TCP16693.1"/>
    <property type="molecule type" value="Genomic_DNA"/>
</dbReference>
<keyword evidence="6" id="KW-1185">Reference proteome</keyword>
<reference evidence="5 6" key="1">
    <citation type="submission" date="2019-03" db="EMBL/GenBank/DDBJ databases">
        <title>Genomic Encyclopedia of Type Strains, Phase IV (KMG-IV): sequencing the most valuable type-strain genomes for metagenomic binning, comparative biology and taxonomic classification.</title>
        <authorList>
            <person name="Goeker M."/>
        </authorList>
    </citation>
    <scope>NUCLEOTIDE SEQUENCE [LARGE SCALE GENOMIC DNA]</scope>
    <source>
        <strain evidence="5 6">DSM 16380</strain>
    </source>
</reference>
<sequence>MDAITYLFSHFQFNPDLFFLGQLCRTGHFDQKNKGYLHFIRNGRCWLNQVNDNPKLIDRPCIVFSPTNVLHSIHPLDSDGIDVFCINFDFGEGVRNPLTTAVDTIVVLFLDEQPQLAAITDLIFTENTQQRCGYHAAIHHLSAYFIIEVVRCCIEQQYLQTGLLRGLMDNSLSKVLLAIHKQPERTWQIDELAKIALMSTSAFSTYFKEIMGISPMEYLTHWRISVAQSLLQKGVPVARVAEQVGYSHNAALTRVFIRELGVSPTKWLSEHQRG</sequence>
<evidence type="ECO:0000256" key="3">
    <source>
        <dbReference type="ARBA" id="ARBA00023163"/>
    </source>
</evidence>
<dbReference type="Pfam" id="PF12833">
    <property type="entry name" value="HTH_18"/>
    <property type="match status" value="1"/>
</dbReference>
<evidence type="ECO:0000256" key="2">
    <source>
        <dbReference type="ARBA" id="ARBA00023125"/>
    </source>
</evidence>
<protein>
    <submittedName>
        <fullName evidence="5">AraC-like DNA-binding protein</fullName>
    </submittedName>
</protein>
<keyword evidence="2 5" id="KW-0238">DNA-binding</keyword>
<feature type="domain" description="HTH araC/xylS-type" evidence="4">
    <location>
        <begin position="173"/>
        <end position="270"/>
    </location>
</feature>
<evidence type="ECO:0000313" key="6">
    <source>
        <dbReference type="Proteomes" id="UP000295537"/>
    </source>
</evidence>
<evidence type="ECO:0000313" key="5">
    <source>
        <dbReference type="EMBL" id="TCP16693.1"/>
    </source>
</evidence>
<dbReference type="InterPro" id="IPR018060">
    <property type="entry name" value="HTH_AraC"/>
</dbReference>
<dbReference type="GO" id="GO:0003700">
    <property type="term" value="F:DNA-binding transcription factor activity"/>
    <property type="evidence" value="ECO:0007669"/>
    <property type="project" value="InterPro"/>
</dbReference>
<dbReference type="InterPro" id="IPR009057">
    <property type="entry name" value="Homeodomain-like_sf"/>
</dbReference>
<keyword evidence="3" id="KW-0804">Transcription</keyword>